<dbReference type="EMBL" id="JAVBVO010000003">
    <property type="protein sequence ID" value="MDZ5758811.1"/>
    <property type="molecule type" value="Genomic_DNA"/>
</dbReference>
<dbReference type="PANTHER" id="PTHR36435">
    <property type="entry name" value="SLR1288 PROTEIN"/>
    <property type="match status" value="1"/>
</dbReference>
<sequence>MKLTIKHTSIAILFTYLLAQLLPVLLAQIAPKQLKIEFVVYGTLLFFALGTLIMIQLNRKSTIRNSITLQKSLSLKQVITWGIIGVFAAIIMQQLAQFIEVHLFQQTIASQNSAEIFAIINKYPLFLLTTVLFGPIMEEFVFRKVIFGFFFDLTGAVGAAVISSLLFAFVHMDGHFLVYSTMGLVFCFLYTKTKNIATPIIAHVLMNTIAVILSLI</sequence>
<reference evidence="4" key="1">
    <citation type="submission" date="2023-08" db="EMBL/GenBank/DDBJ databases">
        <title>Genomic characterization of piscicolin 126 produced by Carnobacterium maltaromaticum CM22 strain isolated from salmon (Salmo salar).</title>
        <authorList>
            <person name="Gonzalez-Gragera E."/>
            <person name="Garcia-Lopez J.D."/>
            <person name="Teso-Perez C."/>
            <person name="Gimenez-Hernandez I."/>
            <person name="Peralta-Sanchez J.M."/>
            <person name="Valdivia E."/>
            <person name="Montalban-Lopez M."/>
            <person name="Martin-Platero A.M."/>
            <person name="Banos A."/>
            <person name="Martinez-Bueno M."/>
        </authorList>
    </citation>
    <scope>NUCLEOTIDE SEQUENCE</scope>
    <source>
        <strain evidence="4">CM22</strain>
    </source>
</reference>
<protein>
    <submittedName>
        <fullName evidence="4">Type II CAAX endopeptidase family protein</fullName>
    </submittedName>
</protein>
<feature type="transmembrane region" description="Helical" evidence="2">
    <location>
        <begin position="145"/>
        <end position="170"/>
    </location>
</feature>
<dbReference type="InterPro" id="IPR052710">
    <property type="entry name" value="CAAX_protease"/>
</dbReference>
<gene>
    <name evidence="4" type="ORF">RAK27_09115</name>
</gene>
<proteinExistence type="inferred from homology"/>
<feature type="transmembrane region" description="Helical" evidence="2">
    <location>
        <begin position="116"/>
        <end position="133"/>
    </location>
</feature>
<feature type="transmembrane region" description="Helical" evidence="2">
    <location>
        <begin position="78"/>
        <end position="96"/>
    </location>
</feature>
<organism evidence="4 5">
    <name type="scientific">Carnobacterium maltaromaticum</name>
    <name type="common">Carnobacterium piscicola</name>
    <dbReference type="NCBI Taxonomy" id="2751"/>
    <lineage>
        <taxon>Bacteria</taxon>
        <taxon>Bacillati</taxon>
        <taxon>Bacillota</taxon>
        <taxon>Bacilli</taxon>
        <taxon>Lactobacillales</taxon>
        <taxon>Carnobacteriaceae</taxon>
        <taxon>Carnobacterium</taxon>
    </lineage>
</organism>
<accession>A0AAW9K6D8</accession>
<dbReference type="GO" id="GO:0080120">
    <property type="term" value="P:CAAX-box protein maturation"/>
    <property type="evidence" value="ECO:0007669"/>
    <property type="project" value="UniProtKB-ARBA"/>
</dbReference>
<dbReference type="AlphaFoldDB" id="A0AAW9K6D8"/>
<dbReference type="PANTHER" id="PTHR36435:SF6">
    <property type="entry name" value="ABORTIVE INFECTION PROTEIN"/>
    <property type="match status" value="1"/>
</dbReference>
<keyword evidence="2" id="KW-0472">Membrane</keyword>
<dbReference type="RefSeq" id="WP_015077242.1">
    <property type="nucleotide sequence ID" value="NZ_CBCPHU010000001.1"/>
</dbReference>
<feature type="transmembrane region" description="Helical" evidence="2">
    <location>
        <begin position="196"/>
        <end position="215"/>
    </location>
</feature>
<evidence type="ECO:0000256" key="1">
    <source>
        <dbReference type="ARBA" id="ARBA00009067"/>
    </source>
</evidence>
<dbReference type="Pfam" id="PF02517">
    <property type="entry name" value="Rce1-like"/>
    <property type="match status" value="1"/>
</dbReference>
<name>A0AAW9K6D8_CARML</name>
<comment type="caution">
    <text evidence="4">The sequence shown here is derived from an EMBL/GenBank/DDBJ whole genome shotgun (WGS) entry which is preliminary data.</text>
</comment>
<keyword evidence="2" id="KW-1133">Transmembrane helix</keyword>
<evidence type="ECO:0000256" key="2">
    <source>
        <dbReference type="SAM" id="Phobius"/>
    </source>
</evidence>
<dbReference type="GeneID" id="83605189"/>
<dbReference type="Proteomes" id="UP001290462">
    <property type="component" value="Unassembled WGS sequence"/>
</dbReference>
<dbReference type="InterPro" id="IPR003675">
    <property type="entry name" value="Rce1/LyrA-like_dom"/>
</dbReference>
<comment type="similarity">
    <text evidence="1">Belongs to the UPF0177 family.</text>
</comment>
<feature type="transmembrane region" description="Helical" evidence="2">
    <location>
        <begin position="38"/>
        <end position="57"/>
    </location>
</feature>
<evidence type="ECO:0000313" key="4">
    <source>
        <dbReference type="EMBL" id="MDZ5758811.1"/>
    </source>
</evidence>
<keyword evidence="2" id="KW-0812">Transmembrane</keyword>
<dbReference type="GO" id="GO:0004175">
    <property type="term" value="F:endopeptidase activity"/>
    <property type="evidence" value="ECO:0007669"/>
    <property type="project" value="UniProtKB-ARBA"/>
</dbReference>
<evidence type="ECO:0000259" key="3">
    <source>
        <dbReference type="Pfam" id="PF02517"/>
    </source>
</evidence>
<evidence type="ECO:0000313" key="5">
    <source>
        <dbReference type="Proteomes" id="UP001290462"/>
    </source>
</evidence>
<feature type="domain" description="CAAX prenyl protease 2/Lysostaphin resistance protein A-like" evidence="3">
    <location>
        <begin position="123"/>
        <end position="209"/>
    </location>
</feature>